<keyword evidence="6" id="KW-1185">Reference proteome</keyword>
<dbReference type="Pfam" id="PF05199">
    <property type="entry name" value="GMC_oxred_C"/>
    <property type="match status" value="1"/>
</dbReference>
<feature type="active site" description="Proton donor" evidence="2">
    <location>
        <position position="500"/>
    </location>
</feature>
<feature type="domain" description="Glucose-methanol-choline oxidoreductase N-terminal" evidence="4">
    <location>
        <begin position="264"/>
        <end position="278"/>
    </location>
</feature>
<dbReference type="AlphaFoldDB" id="A0A1Y1Z2E0"/>
<comment type="caution">
    <text evidence="5">The sequence shown here is derived from an EMBL/GenBank/DDBJ whole genome shotgun (WGS) entry which is preliminary data.</text>
</comment>
<dbReference type="Gene3D" id="3.50.50.60">
    <property type="entry name" value="FAD/NAD(P)-binding domain"/>
    <property type="match status" value="1"/>
</dbReference>
<feature type="binding site" evidence="3">
    <location>
        <position position="224"/>
    </location>
    <ligand>
        <name>FAD</name>
        <dbReference type="ChEBI" id="CHEBI:57692"/>
    </ligand>
</feature>
<sequence length="561" mass="61004">MYDIIIIGGGHSGSVLASRLSQSPSPLRILVLEAGPQTHGLPGTNLPYEAAALHGSELDWNYLSVPQLHLDGKPRYNCAVKGLGGGTVINSGGWMRGDRESYEDWERVTGDERWGYEGLLKYFKRTETHLAGLKRKEGDEEQHGFDGPIYTNTPSLSGRKYPLRGPLLEAWKSLGFEENKDGNDGENLGITELVECWKDGKRQIASQAYGLSESGVEVVTKTLVRRVLLAPGAEGADHKAVGVESVDGKTYLLNPGGEVVVSAGAYRTPQILLLSGIGDTKTLESHGIKSEVDLRAVGQNLHDHMIAYRYWKLQHPELGLSAGSPLFNDPAYIKGGPLDWLVNSSVPTEGLKAALAKDEHKEPNDMNDHPLLRASRSHLELSSLYAVFGSEQIGLQIPMDGTAIMTFLMPFLPTSRGSVTLKSKNPEDAPVIDPNYYATESDRYVARHGWRTLSRLMLETPQGKEYVSEEIVPDSFKAVGEETDEKIDARLRIGGVTTYHPAGTASMGKVVDGSLNVVGVEGLRVVDASVIPVPLAAHYQVAVYAIAEQAADIILQHRGIV</sequence>
<evidence type="ECO:0000256" key="1">
    <source>
        <dbReference type="ARBA" id="ARBA00010790"/>
    </source>
</evidence>
<dbReference type="PROSITE" id="PS00624">
    <property type="entry name" value="GMC_OXRED_2"/>
    <property type="match status" value="1"/>
</dbReference>
<keyword evidence="3" id="KW-0285">Flavoprotein</keyword>
<dbReference type="InterPro" id="IPR012132">
    <property type="entry name" value="GMC_OxRdtase"/>
</dbReference>
<evidence type="ECO:0000313" key="5">
    <source>
        <dbReference type="EMBL" id="ORY04369.1"/>
    </source>
</evidence>
<dbReference type="EMBL" id="MCFA01000136">
    <property type="protein sequence ID" value="ORY04369.1"/>
    <property type="molecule type" value="Genomic_DNA"/>
</dbReference>
<feature type="active site" description="Proton acceptor" evidence="2">
    <location>
        <position position="538"/>
    </location>
</feature>
<dbReference type="InterPro" id="IPR036188">
    <property type="entry name" value="FAD/NAD-bd_sf"/>
</dbReference>
<evidence type="ECO:0000313" key="6">
    <source>
        <dbReference type="Proteomes" id="UP000193144"/>
    </source>
</evidence>
<dbReference type="Pfam" id="PF00732">
    <property type="entry name" value="GMC_oxred_N"/>
    <property type="match status" value="1"/>
</dbReference>
<comment type="similarity">
    <text evidence="1">Belongs to the GMC oxidoreductase family.</text>
</comment>
<reference evidence="5 6" key="1">
    <citation type="submission" date="2016-07" db="EMBL/GenBank/DDBJ databases">
        <title>Pervasive Adenine N6-methylation of Active Genes in Fungi.</title>
        <authorList>
            <consortium name="DOE Joint Genome Institute"/>
            <person name="Mondo S.J."/>
            <person name="Dannebaum R.O."/>
            <person name="Kuo R.C."/>
            <person name="Labutti K."/>
            <person name="Haridas S."/>
            <person name="Kuo A."/>
            <person name="Salamov A."/>
            <person name="Ahrendt S.R."/>
            <person name="Lipzen A."/>
            <person name="Sullivan W."/>
            <person name="Andreopoulos W.B."/>
            <person name="Clum A."/>
            <person name="Lindquist E."/>
            <person name="Daum C."/>
            <person name="Ramamoorthy G.K."/>
            <person name="Gryganskyi A."/>
            <person name="Culley D."/>
            <person name="Magnuson J.K."/>
            <person name="James T.Y."/>
            <person name="O'Malley M.A."/>
            <person name="Stajich J.E."/>
            <person name="Spatafora J.W."/>
            <person name="Visel A."/>
            <person name="Grigoriev I.V."/>
        </authorList>
    </citation>
    <scope>NUCLEOTIDE SEQUENCE [LARGE SCALE GENOMIC DNA]</scope>
    <source>
        <strain evidence="5 6">CBS 115471</strain>
    </source>
</reference>
<protein>
    <submittedName>
        <fullName evidence="5">Putative glucose dehydrogenase</fullName>
    </submittedName>
</protein>
<evidence type="ECO:0000256" key="2">
    <source>
        <dbReference type="PIRSR" id="PIRSR000137-1"/>
    </source>
</evidence>
<dbReference type="Gene3D" id="3.30.560.10">
    <property type="entry name" value="Glucose Oxidase, domain 3"/>
    <property type="match status" value="1"/>
</dbReference>
<accession>A0A1Y1Z2E0</accession>
<dbReference type="STRING" id="1231657.A0A1Y1Z2E0"/>
<keyword evidence="3" id="KW-0274">FAD</keyword>
<organism evidence="5 6">
    <name type="scientific">Clohesyomyces aquaticus</name>
    <dbReference type="NCBI Taxonomy" id="1231657"/>
    <lineage>
        <taxon>Eukaryota</taxon>
        <taxon>Fungi</taxon>
        <taxon>Dikarya</taxon>
        <taxon>Ascomycota</taxon>
        <taxon>Pezizomycotina</taxon>
        <taxon>Dothideomycetes</taxon>
        <taxon>Pleosporomycetidae</taxon>
        <taxon>Pleosporales</taxon>
        <taxon>Lindgomycetaceae</taxon>
        <taxon>Clohesyomyces</taxon>
    </lineage>
</organism>
<dbReference type="SUPFAM" id="SSF54373">
    <property type="entry name" value="FAD-linked reductases, C-terminal domain"/>
    <property type="match status" value="1"/>
</dbReference>
<dbReference type="PANTHER" id="PTHR11552">
    <property type="entry name" value="GLUCOSE-METHANOL-CHOLINE GMC OXIDOREDUCTASE"/>
    <property type="match status" value="1"/>
</dbReference>
<gene>
    <name evidence="5" type="ORF">BCR34DRAFT_591247</name>
</gene>
<dbReference type="Proteomes" id="UP000193144">
    <property type="component" value="Unassembled WGS sequence"/>
</dbReference>
<name>A0A1Y1Z2E0_9PLEO</name>
<dbReference type="GO" id="GO:0016614">
    <property type="term" value="F:oxidoreductase activity, acting on CH-OH group of donors"/>
    <property type="evidence" value="ECO:0007669"/>
    <property type="project" value="InterPro"/>
</dbReference>
<dbReference type="InterPro" id="IPR000172">
    <property type="entry name" value="GMC_OxRdtase_N"/>
</dbReference>
<dbReference type="OrthoDB" id="269227at2759"/>
<dbReference type="PANTHER" id="PTHR11552:SF123">
    <property type="entry name" value="GMC OXIDOREDUCTASE (AFU_ORTHOLOGUE AFUA_2G01770)-RELATED"/>
    <property type="match status" value="1"/>
</dbReference>
<proteinExistence type="inferred from homology"/>
<dbReference type="SUPFAM" id="SSF51905">
    <property type="entry name" value="FAD/NAD(P)-binding domain"/>
    <property type="match status" value="1"/>
</dbReference>
<evidence type="ECO:0000256" key="3">
    <source>
        <dbReference type="PIRSR" id="PIRSR000137-2"/>
    </source>
</evidence>
<dbReference type="InterPro" id="IPR007867">
    <property type="entry name" value="GMC_OxRtase_C"/>
</dbReference>
<dbReference type="GO" id="GO:0050660">
    <property type="term" value="F:flavin adenine dinucleotide binding"/>
    <property type="evidence" value="ECO:0007669"/>
    <property type="project" value="InterPro"/>
</dbReference>
<dbReference type="PIRSF" id="PIRSF000137">
    <property type="entry name" value="Alcohol_oxidase"/>
    <property type="match status" value="1"/>
</dbReference>
<comment type="cofactor">
    <cofactor evidence="3">
        <name>FAD</name>
        <dbReference type="ChEBI" id="CHEBI:57692"/>
    </cofactor>
</comment>
<evidence type="ECO:0000259" key="4">
    <source>
        <dbReference type="PROSITE" id="PS00624"/>
    </source>
</evidence>